<dbReference type="Proteomes" id="UP000709295">
    <property type="component" value="Unassembled WGS sequence"/>
</dbReference>
<keyword evidence="5" id="KW-1185">Reference proteome</keyword>
<keyword evidence="1" id="KW-0040">ANK repeat</keyword>
<evidence type="ECO:0000256" key="2">
    <source>
        <dbReference type="SAM" id="MobiDB-lite"/>
    </source>
</evidence>
<feature type="region of interest" description="Disordered" evidence="2">
    <location>
        <begin position="334"/>
        <end position="361"/>
    </location>
</feature>
<dbReference type="GO" id="GO:0005096">
    <property type="term" value="F:GTPase activator activity"/>
    <property type="evidence" value="ECO:0007669"/>
    <property type="project" value="TreeGrafter"/>
</dbReference>
<feature type="compositionally biased region" description="Low complexity" evidence="2">
    <location>
        <begin position="336"/>
        <end position="348"/>
    </location>
</feature>
<dbReference type="SMART" id="SM00248">
    <property type="entry name" value="ANK"/>
    <property type="match status" value="2"/>
</dbReference>
<dbReference type="Pfam" id="PF12796">
    <property type="entry name" value="Ank_2"/>
    <property type="match status" value="1"/>
</dbReference>
<dbReference type="PANTHER" id="PTHR47219">
    <property type="entry name" value="RAB GTPASE-ACTIVATING PROTEIN 1-LIKE"/>
    <property type="match status" value="1"/>
</dbReference>
<dbReference type="GO" id="GO:0031267">
    <property type="term" value="F:small GTPase binding"/>
    <property type="evidence" value="ECO:0007669"/>
    <property type="project" value="TreeGrafter"/>
</dbReference>
<dbReference type="SMART" id="SM00164">
    <property type="entry name" value="TBC"/>
    <property type="match status" value="1"/>
</dbReference>
<dbReference type="PANTHER" id="PTHR47219:SF9">
    <property type="entry name" value="GTPASE ACTIVATING PROTEIN AND CENTROSOME-ASSOCIATED, ISOFORM B"/>
    <property type="match status" value="1"/>
</dbReference>
<comment type="caution">
    <text evidence="4">The sequence shown here is derived from an EMBL/GenBank/DDBJ whole genome shotgun (WGS) entry which is preliminary data.</text>
</comment>
<reference evidence="4" key="1">
    <citation type="submission" date="2021-01" db="EMBL/GenBank/DDBJ databases">
        <title>Phytophthora aleatoria, a newly-described species from Pinus radiata is distinct from Phytophthora cactorum isolates based on comparative genomics.</title>
        <authorList>
            <person name="Mcdougal R."/>
            <person name="Panda P."/>
            <person name="Williams N."/>
            <person name="Studholme D.J."/>
        </authorList>
    </citation>
    <scope>NUCLEOTIDE SEQUENCE</scope>
    <source>
        <strain evidence="4">NZFS 4037</strain>
    </source>
</reference>
<protein>
    <recommendedName>
        <fullName evidence="3">Rab-GAP TBC domain-containing protein</fullName>
    </recommendedName>
</protein>
<evidence type="ECO:0000256" key="1">
    <source>
        <dbReference type="PROSITE-ProRule" id="PRU00023"/>
    </source>
</evidence>
<gene>
    <name evidence="4" type="ORF">JG688_00000077</name>
</gene>
<dbReference type="EMBL" id="JAENGY010000001">
    <property type="protein sequence ID" value="KAG6977751.1"/>
    <property type="molecule type" value="Genomic_DNA"/>
</dbReference>
<feature type="repeat" description="ANK" evidence="1">
    <location>
        <begin position="438"/>
        <end position="470"/>
    </location>
</feature>
<organism evidence="4 5">
    <name type="scientific">Phytophthora aleatoria</name>
    <dbReference type="NCBI Taxonomy" id="2496075"/>
    <lineage>
        <taxon>Eukaryota</taxon>
        <taxon>Sar</taxon>
        <taxon>Stramenopiles</taxon>
        <taxon>Oomycota</taxon>
        <taxon>Peronosporomycetes</taxon>
        <taxon>Peronosporales</taxon>
        <taxon>Peronosporaceae</taxon>
        <taxon>Phytophthora</taxon>
    </lineage>
</organism>
<name>A0A8J5JHP6_9STRA</name>
<feature type="region of interest" description="Disordered" evidence="2">
    <location>
        <begin position="1"/>
        <end position="22"/>
    </location>
</feature>
<dbReference type="PROSITE" id="PS50086">
    <property type="entry name" value="TBC_RABGAP"/>
    <property type="match status" value="1"/>
</dbReference>
<sequence length="535" mass="61033">MVPTDSVSTSTQLPSTRRRRHSNCDLREAEIPMVVQMEVAPEKKRQLFWRNVVKQFNFTDQSERELLLSLTGGICWMHMRVLPRDFMRRHREIYYLISTPEYERSGAIGRDVTRTFSIFERSHQHQLAAQQSALFRVLNAIAEAENGYCQGMNFIAALFLVEGLSEADAYALFLYMLKKRHLAGIYHRSSTFLDEYLQHFEQMFIRDLPKLHAHLLAQGFAIPMYGIEWFTTLFSLSTKTDLACAIFDLFFVGVQDIFLRAGLAILKLLEAKLMCMTFEDFLREFKPLVRELDPYQVILQALALRPNPKMHREDTTAHVSREHFIRTMGAVAPSCSDAGASSSDSSSADGDEESISSISGFGLHRTLPPETADAIRSGNGTLVRQLWEAHVVRRHHSSTASVVLANEILHFAIWYGRVSVACLAIDRCNADVDNRDDTGLTPLHFSVIRNQPDIVRLLLTHGARMQETSMRRLSPLELAHRWKRRDTTAARLVLEKEEVCLYCSTKFDVLALETAVCGHCEFRFCSNDDGAQHLR</sequence>
<dbReference type="InterPro" id="IPR002110">
    <property type="entry name" value="Ankyrin_rpt"/>
</dbReference>
<dbReference type="InterPro" id="IPR050302">
    <property type="entry name" value="Rab_GAP_TBC_domain"/>
</dbReference>
<dbReference type="InterPro" id="IPR000195">
    <property type="entry name" value="Rab-GAP-TBC_dom"/>
</dbReference>
<evidence type="ECO:0000313" key="5">
    <source>
        <dbReference type="Proteomes" id="UP000709295"/>
    </source>
</evidence>
<feature type="domain" description="Rab-GAP TBC" evidence="3">
    <location>
        <begin position="39"/>
        <end position="254"/>
    </location>
</feature>
<dbReference type="AlphaFoldDB" id="A0A8J5JHP6"/>
<accession>A0A8J5JHP6</accession>
<evidence type="ECO:0000259" key="3">
    <source>
        <dbReference type="PROSITE" id="PS50086"/>
    </source>
</evidence>
<feature type="compositionally biased region" description="Polar residues" evidence="2">
    <location>
        <begin position="1"/>
        <end position="15"/>
    </location>
</feature>
<dbReference type="Pfam" id="PF00566">
    <property type="entry name" value="RabGAP-TBC"/>
    <property type="match status" value="1"/>
</dbReference>
<evidence type="ECO:0000313" key="4">
    <source>
        <dbReference type="EMBL" id="KAG6977751.1"/>
    </source>
</evidence>
<proteinExistence type="predicted"/>
<dbReference type="PROSITE" id="PS50297">
    <property type="entry name" value="ANK_REP_REGION"/>
    <property type="match status" value="1"/>
</dbReference>
<dbReference type="PROSITE" id="PS50088">
    <property type="entry name" value="ANK_REPEAT"/>
    <property type="match status" value="1"/>
</dbReference>